<keyword evidence="3" id="KW-1185">Reference proteome</keyword>
<protein>
    <submittedName>
        <fullName evidence="2">Uncharacterized protein</fullName>
    </submittedName>
</protein>
<dbReference type="InterPro" id="IPR020103">
    <property type="entry name" value="PsdUridine_synth_cat_dom_sf"/>
</dbReference>
<evidence type="ECO:0000313" key="2">
    <source>
        <dbReference type="EMBL" id="KAL3788106.1"/>
    </source>
</evidence>
<accession>A0ABD3PLC3</accession>
<evidence type="ECO:0000313" key="3">
    <source>
        <dbReference type="Proteomes" id="UP001530400"/>
    </source>
</evidence>
<dbReference type="InterPro" id="IPR042092">
    <property type="entry name" value="PsdUridine_s_RsuA/RluB/E/F_cat"/>
</dbReference>
<gene>
    <name evidence="2" type="ORF">ACHAWO_010710</name>
</gene>
<dbReference type="AlphaFoldDB" id="A0ABD3PLC3"/>
<evidence type="ECO:0000256" key="1">
    <source>
        <dbReference type="ARBA" id="ARBA00023235"/>
    </source>
</evidence>
<organism evidence="2 3">
    <name type="scientific">Cyclotella atomus</name>
    <dbReference type="NCBI Taxonomy" id="382360"/>
    <lineage>
        <taxon>Eukaryota</taxon>
        <taxon>Sar</taxon>
        <taxon>Stramenopiles</taxon>
        <taxon>Ochrophyta</taxon>
        <taxon>Bacillariophyta</taxon>
        <taxon>Coscinodiscophyceae</taxon>
        <taxon>Thalassiosirophycidae</taxon>
        <taxon>Stephanodiscales</taxon>
        <taxon>Stephanodiscaceae</taxon>
        <taxon>Cyclotella</taxon>
    </lineage>
</organism>
<keyword evidence="1" id="KW-0413">Isomerase</keyword>
<dbReference type="PANTHER" id="PTHR47683:SF2">
    <property type="entry name" value="RNA-BINDING S4 DOMAIN-CONTAINING PROTEIN"/>
    <property type="match status" value="1"/>
</dbReference>
<name>A0ABD3PLC3_9STRA</name>
<reference evidence="2 3" key="1">
    <citation type="submission" date="2024-10" db="EMBL/GenBank/DDBJ databases">
        <title>Updated reference genomes for cyclostephanoid diatoms.</title>
        <authorList>
            <person name="Roberts W.R."/>
            <person name="Alverson A.J."/>
        </authorList>
    </citation>
    <scope>NUCLEOTIDE SEQUENCE [LARGE SCALE GENOMIC DNA]</scope>
    <source>
        <strain evidence="2 3">AJA010-31</strain>
    </source>
</reference>
<dbReference type="Proteomes" id="UP001530400">
    <property type="component" value="Unassembled WGS sequence"/>
</dbReference>
<proteinExistence type="predicted"/>
<dbReference type="InterPro" id="IPR050343">
    <property type="entry name" value="RsuA_PseudoU_synthase"/>
</dbReference>
<dbReference type="InterPro" id="IPR020094">
    <property type="entry name" value="TruA/RsuA/RluB/E/F_N"/>
</dbReference>
<sequence>MGCHTLPGNPLSILLTEGVASSQKHGGQTRPVDNLSILSYPSRTTTCVSITISEGKNRQIRRMFHAIGSGVMKLHRISVGEINLGDLKEGEWRLLSEDEVLRGLGYKCRYLDSDAGKERGGVFNSKRKRQ</sequence>
<dbReference type="GO" id="GO:0016853">
    <property type="term" value="F:isomerase activity"/>
    <property type="evidence" value="ECO:0007669"/>
    <property type="project" value="UniProtKB-KW"/>
</dbReference>
<comment type="caution">
    <text evidence="2">The sequence shown here is derived from an EMBL/GenBank/DDBJ whole genome shotgun (WGS) entry which is preliminary data.</text>
</comment>
<dbReference type="EMBL" id="JALLPJ020000581">
    <property type="protein sequence ID" value="KAL3788106.1"/>
    <property type="molecule type" value="Genomic_DNA"/>
</dbReference>
<dbReference type="Gene3D" id="3.30.70.580">
    <property type="entry name" value="Pseudouridine synthase I, catalytic domain, N-terminal subdomain"/>
    <property type="match status" value="1"/>
</dbReference>
<dbReference type="PANTHER" id="PTHR47683">
    <property type="entry name" value="PSEUDOURIDINE SYNTHASE FAMILY PROTEIN-RELATED"/>
    <property type="match status" value="1"/>
</dbReference>
<dbReference type="Gene3D" id="3.30.70.1560">
    <property type="entry name" value="Alpha-L RNA-binding motif"/>
    <property type="match status" value="1"/>
</dbReference>
<dbReference type="SUPFAM" id="SSF55120">
    <property type="entry name" value="Pseudouridine synthase"/>
    <property type="match status" value="1"/>
</dbReference>